<evidence type="ECO:0000313" key="3">
    <source>
        <dbReference type="Proteomes" id="UP001244011"/>
    </source>
</evidence>
<feature type="compositionally biased region" description="Polar residues" evidence="1">
    <location>
        <begin position="70"/>
        <end position="98"/>
    </location>
</feature>
<evidence type="ECO:0008006" key="4">
    <source>
        <dbReference type="Google" id="ProtNLM"/>
    </source>
</evidence>
<gene>
    <name evidence="2" type="ORF">QBC33DRAFT_140279</name>
</gene>
<feature type="compositionally biased region" description="Polar residues" evidence="1">
    <location>
        <begin position="308"/>
        <end position="319"/>
    </location>
</feature>
<evidence type="ECO:0000313" key="2">
    <source>
        <dbReference type="EMBL" id="KAK1765387.1"/>
    </source>
</evidence>
<comment type="caution">
    <text evidence="2">The sequence shown here is derived from an EMBL/GenBank/DDBJ whole genome shotgun (WGS) entry which is preliminary data.</text>
</comment>
<dbReference type="Proteomes" id="UP001244011">
    <property type="component" value="Unassembled WGS sequence"/>
</dbReference>
<dbReference type="RefSeq" id="XP_060281600.1">
    <property type="nucleotide sequence ID" value="XM_060422108.1"/>
</dbReference>
<dbReference type="AlphaFoldDB" id="A0AAJ0FFE9"/>
<evidence type="ECO:0000256" key="1">
    <source>
        <dbReference type="SAM" id="MobiDB-lite"/>
    </source>
</evidence>
<accession>A0AAJ0FFE9</accession>
<feature type="region of interest" description="Disordered" evidence="1">
    <location>
        <begin position="30"/>
        <end position="52"/>
    </location>
</feature>
<keyword evidence="3" id="KW-1185">Reference proteome</keyword>
<feature type="region of interest" description="Disordered" evidence="1">
    <location>
        <begin position="70"/>
        <end position="106"/>
    </location>
</feature>
<feature type="region of interest" description="Disordered" evidence="1">
    <location>
        <begin position="206"/>
        <end position="237"/>
    </location>
</feature>
<sequence length="543" mass="59355">MSPGLKPLILPQLVEQRKLGNDMADGDQTYSYYTNHSSSSSSDLASPSPITPTFTRNGYSRYSASTSSLEQVASSCHDNTTSPAQLSHTSKGSKSQLPDVQEDPLREDEDITVLASHYELYGCLCDEPCVHRSADSVQTTVQYLGTDIDYDIGFLSDGDLDATSPRSKRRRNGSESTFTGWSRQLGSRFPTLTRWKSVGRRNDLTFSPASEPSLDHRPSVSRTVSRAASSSSSSISMLGRRMPDFSREFPPTPALSVYGSTDSIVLSSVFDVENASVRKDIERDRAMAATPLLPPLLTDQLPASTCSSLQASPLQSPTVAPSVPSPILEAPSPNPNLTPPLSNKPSVSSFRPVPTMTFAAATSPTGETASPIPNLIEHDKWSDCLGHANFTILPRPHQPAATNLQALSLLRADWDLARINYTKHLVRTGEHYGTTSNTYALTQAKWTEIEGEWHSIEDDLIERIVQNGNDEALAALMRRTQEDGLPTDIPRILDAEGKFPERGDVDIVGPMQRDAVMLRCAPDDKKNVSAWLKNLAEKVGLRK</sequence>
<feature type="region of interest" description="Disordered" evidence="1">
    <location>
        <begin position="308"/>
        <end position="348"/>
    </location>
</feature>
<dbReference type="EMBL" id="MU839015">
    <property type="protein sequence ID" value="KAK1765387.1"/>
    <property type="molecule type" value="Genomic_DNA"/>
</dbReference>
<feature type="region of interest" description="Disordered" evidence="1">
    <location>
        <begin position="159"/>
        <end position="179"/>
    </location>
</feature>
<name>A0AAJ0FFE9_9PEZI</name>
<organism evidence="2 3">
    <name type="scientific">Phialemonium atrogriseum</name>
    <dbReference type="NCBI Taxonomy" id="1093897"/>
    <lineage>
        <taxon>Eukaryota</taxon>
        <taxon>Fungi</taxon>
        <taxon>Dikarya</taxon>
        <taxon>Ascomycota</taxon>
        <taxon>Pezizomycotina</taxon>
        <taxon>Sordariomycetes</taxon>
        <taxon>Sordariomycetidae</taxon>
        <taxon>Cephalothecales</taxon>
        <taxon>Cephalothecaceae</taxon>
        <taxon>Phialemonium</taxon>
    </lineage>
</organism>
<feature type="compositionally biased region" description="Low complexity" evidence="1">
    <location>
        <begin position="30"/>
        <end position="48"/>
    </location>
</feature>
<proteinExistence type="predicted"/>
<feature type="compositionally biased region" description="Low complexity" evidence="1">
    <location>
        <begin position="220"/>
        <end position="236"/>
    </location>
</feature>
<dbReference type="GeneID" id="85305295"/>
<protein>
    <recommendedName>
        <fullName evidence="4">Only prolin and serin are matching in the corresponding protein</fullName>
    </recommendedName>
</protein>
<reference evidence="2" key="1">
    <citation type="submission" date="2023-06" db="EMBL/GenBank/DDBJ databases">
        <title>Genome-scale phylogeny and comparative genomics of the fungal order Sordariales.</title>
        <authorList>
            <consortium name="Lawrence Berkeley National Laboratory"/>
            <person name="Hensen N."/>
            <person name="Bonometti L."/>
            <person name="Westerberg I."/>
            <person name="Brannstrom I.O."/>
            <person name="Guillou S."/>
            <person name="Cros-Aarteil S."/>
            <person name="Calhoun S."/>
            <person name="Haridas S."/>
            <person name="Kuo A."/>
            <person name="Mondo S."/>
            <person name="Pangilinan J."/>
            <person name="Riley R."/>
            <person name="Labutti K."/>
            <person name="Andreopoulos B."/>
            <person name="Lipzen A."/>
            <person name="Chen C."/>
            <person name="Yanf M."/>
            <person name="Daum C."/>
            <person name="Ng V."/>
            <person name="Clum A."/>
            <person name="Steindorff A."/>
            <person name="Ohm R."/>
            <person name="Martin F."/>
            <person name="Silar P."/>
            <person name="Natvig D."/>
            <person name="Lalanne C."/>
            <person name="Gautier V."/>
            <person name="Ament-Velasquez S.L."/>
            <person name="Kruys A."/>
            <person name="Hutchinson M.I."/>
            <person name="Powell A.J."/>
            <person name="Barry K."/>
            <person name="Miller A.N."/>
            <person name="Grigoriev I.V."/>
            <person name="Debuchy R."/>
            <person name="Gladieux P."/>
            <person name="Thoren M.H."/>
            <person name="Johannesson H."/>
        </authorList>
    </citation>
    <scope>NUCLEOTIDE SEQUENCE</scope>
    <source>
        <strain evidence="2">8032-3</strain>
    </source>
</reference>